<feature type="transmembrane region" description="Helical" evidence="1">
    <location>
        <begin position="107"/>
        <end position="131"/>
    </location>
</feature>
<feature type="transmembrane region" description="Helical" evidence="1">
    <location>
        <begin position="23"/>
        <end position="43"/>
    </location>
</feature>
<feature type="transmembrane region" description="Helical" evidence="1">
    <location>
        <begin position="164"/>
        <end position="188"/>
    </location>
</feature>
<gene>
    <name evidence="2" type="ORF">GF068_09915</name>
</gene>
<protein>
    <submittedName>
        <fullName evidence="2">Uncharacterized protein</fullName>
    </submittedName>
</protein>
<feature type="transmembrane region" description="Helical" evidence="1">
    <location>
        <begin position="77"/>
        <end position="95"/>
    </location>
</feature>
<keyword evidence="3" id="KW-1185">Reference proteome</keyword>
<dbReference type="AlphaFoldDB" id="A0A6N7PJN6"/>
<dbReference type="Proteomes" id="UP000440224">
    <property type="component" value="Unassembled WGS sequence"/>
</dbReference>
<keyword evidence="1" id="KW-0812">Transmembrane</keyword>
<evidence type="ECO:0000313" key="2">
    <source>
        <dbReference type="EMBL" id="MRG92243.1"/>
    </source>
</evidence>
<evidence type="ECO:0000256" key="1">
    <source>
        <dbReference type="SAM" id="Phobius"/>
    </source>
</evidence>
<comment type="caution">
    <text evidence="2">The sequence shown here is derived from an EMBL/GenBank/DDBJ whole genome shotgun (WGS) entry which is preliminary data.</text>
</comment>
<reference evidence="2 3" key="1">
    <citation type="submission" date="2019-10" db="EMBL/GenBank/DDBJ databases">
        <title>A soil myxobacterium in the family Polyangiaceae.</title>
        <authorList>
            <person name="Li Y."/>
            <person name="Wang J."/>
        </authorList>
    </citation>
    <scope>NUCLEOTIDE SEQUENCE [LARGE SCALE GENOMIC DNA]</scope>
    <source>
        <strain evidence="2 3">DSM 14734</strain>
    </source>
</reference>
<dbReference type="RefSeq" id="WP_153819065.1">
    <property type="nucleotide sequence ID" value="NZ_WJIE01000002.1"/>
</dbReference>
<sequence>MAEEQPVGGVARVGAVVDRMRPVVLLLGLLVLGAAFGLAAWAIQKDYLLRVAGLWNGVKGSPHGLAAHASNKAMAELAVLGMQGSTGAVALALLIPRREESAFFRWTAWLGLLLAVVFLAATALGLFGLAFHGAAVAFDPTCTIDGPCDHAPKAIPPLDWRLHYLGGLAVAATFIAAIFAACFGVRWVSWGVARLLRGGRAKG</sequence>
<name>A0A6N7PJN6_9BACT</name>
<organism evidence="2 3">
    <name type="scientific">Polyangium spumosum</name>
    <dbReference type="NCBI Taxonomy" id="889282"/>
    <lineage>
        <taxon>Bacteria</taxon>
        <taxon>Pseudomonadati</taxon>
        <taxon>Myxococcota</taxon>
        <taxon>Polyangia</taxon>
        <taxon>Polyangiales</taxon>
        <taxon>Polyangiaceae</taxon>
        <taxon>Polyangium</taxon>
    </lineage>
</organism>
<accession>A0A6N7PJN6</accession>
<evidence type="ECO:0000313" key="3">
    <source>
        <dbReference type="Proteomes" id="UP000440224"/>
    </source>
</evidence>
<keyword evidence="1" id="KW-0472">Membrane</keyword>
<proteinExistence type="predicted"/>
<keyword evidence="1" id="KW-1133">Transmembrane helix</keyword>
<dbReference type="EMBL" id="WJIE01000002">
    <property type="protein sequence ID" value="MRG92243.1"/>
    <property type="molecule type" value="Genomic_DNA"/>
</dbReference>